<keyword evidence="4" id="KW-0804">Transcription</keyword>
<keyword evidence="2" id="KW-0479">Metal-binding</keyword>
<dbReference type="GO" id="GO:0003677">
    <property type="term" value="F:DNA binding"/>
    <property type="evidence" value="ECO:0007669"/>
    <property type="project" value="InterPro"/>
</dbReference>
<dbReference type="PANTHER" id="PTHR47338">
    <property type="entry name" value="ZN(II)2CYS6 TRANSCRIPTION FACTOR (EUROFUNG)-RELATED"/>
    <property type="match status" value="1"/>
</dbReference>
<keyword evidence="8" id="KW-1185">Reference proteome</keyword>
<keyword evidence="3" id="KW-0805">Transcription regulation</keyword>
<feature type="domain" description="Zn(2)-C6 fungal-type" evidence="6">
    <location>
        <begin position="6"/>
        <end position="35"/>
    </location>
</feature>
<evidence type="ECO:0000313" key="7">
    <source>
        <dbReference type="EMBL" id="PSN60743.1"/>
    </source>
</evidence>
<dbReference type="STRING" id="1448308.A0A2T2N5N3"/>
<dbReference type="PROSITE" id="PS00463">
    <property type="entry name" value="ZN2_CY6_FUNGAL_1"/>
    <property type="match status" value="1"/>
</dbReference>
<protein>
    <recommendedName>
        <fullName evidence="6">Zn(2)-C6 fungal-type domain-containing protein</fullName>
    </recommendedName>
</protein>
<evidence type="ECO:0000256" key="1">
    <source>
        <dbReference type="ARBA" id="ARBA00004123"/>
    </source>
</evidence>
<evidence type="ECO:0000256" key="5">
    <source>
        <dbReference type="ARBA" id="ARBA00023242"/>
    </source>
</evidence>
<dbReference type="OrthoDB" id="1924787at2759"/>
<dbReference type="GO" id="GO:0005634">
    <property type="term" value="C:nucleus"/>
    <property type="evidence" value="ECO:0007669"/>
    <property type="project" value="UniProtKB-SubCell"/>
</dbReference>
<dbReference type="EMBL" id="KZ678147">
    <property type="protein sequence ID" value="PSN60743.1"/>
    <property type="molecule type" value="Genomic_DNA"/>
</dbReference>
<reference evidence="7 8" key="1">
    <citation type="journal article" date="2018" name="Front. Microbiol.">
        <title>Genome-Wide Analysis of Corynespora cassiicola Leaf Fall Disease Putative Effectors.</title>
        <authorList>
            <person name="Lopez D."/>
            <person name="Ribeiro S."/>
            <person name="Label P."/>
            <person name="Fumanal B."/>
            <person name="Venisse J.S."/>
            <person name="Kohler A."/>
            <person name="de Oliveira R.R."/>
            <person name="Labutti K."/>
            <person name="Lipzen A."/>
            <person name="Lail K."/>
            <person name="Bauer D."/>
            <person name="Ohm R.A."/>
            <person name="Barry K.W."/>
            <person name="Spatafora J."/>
            <person name="Grigoriev I.V."/>
            <person name="Martin F.M."/>
            <person name="Pujade-Renaud V."/>
        </authorList>
    </citation>
    <scope>NUCLEOTIDE SEQUENCE [LARGE SCALE GENOMIC DNA]</scope>
    <source>
        <strain evidence="7 8">Philippines</strain>
    </source>
</reference>
<keyword evidence="5" id="KW-0539">Nucleus</keyword>
<dbReference type="CDD" id="cd12148">
    <property type="entry name" value="fungal_TF_MHR"/>
    <property type="match status" value="1"/>
</dbReference>
<dbReference type="AlphaFoldDB" id="A0A2T2N5N3"/>
<proteinExistence type="predicted"/>
<evidence type="ECO:0000256" key="4">
    <source>
        <dbReference type="ARBA" id="ARBA00023163"/>
    </source>
</evidence>
<dbReference type="Pfam" id="PF04082">
    <property type="entry name" value="Fungal_trans"/>
    <property type="match status" value="1"/>
</dbReference>
<dbReference type="Gene3D" id="4.10.240.10">
    <property type="entry name" value="Zn(2)-C6 fungal-type DNA-binding domain"/>
    <property type="match status" value="1"/>
</dbReference>
<organism evidence="7 8">
    <name type="scientific">Corynespora cassiicola Philippines</name>
    <dbReference type="NCBI Taxonomy" id="1448308"/>
    <lineage>
        <taxon>Eukaryota</taxon>
        <taxon>Fungi</taxon>
        <taxon>Dikarya</taxon>
        <taxon>Ascomycota</taxon>
        <taxon>Pezizomycotina</taxon>
        <taxon>Dothideomycetes</taxon>
        <taxon>Pleosporomycetidae</taxon>
        <taxon>Pleosporales</taxon>
        <taxon>Corynesporascaceae</taxon>
        <taxon>Corynespora</taxon>
    </lineage>
</organism>
<dbReference type="CDD" id="cd00067">
    <property type="entry name" value="GAL4"/>
    <property type="match status" value="1"/>
</dbReference>
<dbReference type="SMART" id="SM00066">
    <property type="entry name" value="GAL4"/>
    <property type="match status" value="1"/>
</dbReference>
<dbReference type="InterPro" id="IPR001138">
    <property type="entry name" value="Zn2Cys6_DnaBD"/>
</dbReference>
<evidence type="ECO:0000259" key="6">
    <source>
        <dbReference type="PROSITE" id="PS00463"/>
    </source>
</evidence>
<comment type="subcellular location">
    <subcellularLocation>
        <location evidence="1">Nucleus</location>
    </subcellularLocation>
</comment>
<dbReference type="PANTHER" id="PTHR47338:SF16">
    <property type="entry name" value="TRANSCRIPTION FACTOR, PUTATIVE (AFU_ORTHOLOGUE AFUA_2G09360)-RELATED"/>
    <property type="match status" value="1"/>
</dbReference>
<dbReference type="GO" id="GO:0008270">
    <property type="term" value="F:zinc ion binding"/>
    <property type="evidence" value="ECO:0007669"/>
    <property type="project" value="InterPro"/>
</dbReference>
<dbReference type="SUPFAM" id="SSF57701">
    <property type="entry name" value="Zn2/Cys6 DNA-binding domain"/>
    <property type="match status" value="1"/>
</dbReference>
<dbReference type="Proteomes" id="UP000240883">
    <property type="component" value="Unassembled WGS sequence"/>
</dbReference>
<dbReference type="GO" id="GO:0006351">
    <property type="term" value="P:DNA-templated transcription"/>
    <property type="evidence" value="ECO:0007669"/>
    <property type="project" value="InterPro"/>
</dbReference>
<accession>A0A2T2N5N3</accession>
<dbReference type="GO" id="GO:0000981">
    <property type="term" value="F:DNA-binding transcription factor activity, RNA polymerase II-specific"/>
    <property type="evidence" value="ECO:0007669"/>
    <property type="project" value="InterPro"/>
</dbReference>
<evidence type="ECO:0000313" key="8">
    <source>
        <dbReference type="Proteomes" id="UP000240883"/>
    </source>
</evidence>
<dbReference type="InterPro" id="IPR050815">
    <property type="entry name" value="TF_fung"/>
</dbReference>
<dbReference type="SMART" id="SM00906">
    <property type="entry name" value="Fungal_trans"/>
    <property type="match status" value="1"/>
</dbReference>
<name>A0A2T2N5N3_CORCC</name>
<evidence type="ECO:0000256" key="3">
    <source>
        <dbReference type="ARBA" id="ARBA00023015"/>
    </source>
</evidence>
<sequence>MRVAKACVQCRSAKRKCCVDQDGPCKPCRQKNHICSLAPEAPLLRKASQIITPAIDEHLLPTETRVELIDLYLEFLHGKPHTLFHPKQLRAAAHHGIIPNHVLLPLAGLACRFSESSELRSRKQQFMLSAKETLKSQLDDFSLDTIRGCILVGNLYGAEGDAKVESLFFALAFRIALILGLPEPGAEDNQMVREEKVRTWWSLYMIDRWSSAGLNVPRQIPDDRLVPFPIDELDFYSMESNLATYDRKPGLWHQMVRIARIFGQVQDLHKQHASGDIDVLQVETITGKLWSDLENFKDQLPLHFRLDEENLRHHAELGLGRDFVALHLGYYHYATLLFFPYLDMQLEASPVQRVYASRCKENAAALSDLLRLSYTMDDCRPVYFIVAHMTAVSSSALLHDLLFGDEQNLQATRERLEANFQVLIQLRDIWPAAWMLTDRLFKFQNMCLKSADPNTHKADRWMVKFLLQHAFPIDEKTETHSSGSKFVNGLDRGKYASDTLSILRT</sequence>
<evidence type="ECO:0000256" key="2">
    <source>
        <dbReference type="ARBA" id="ARBA00022723"/>
    </source>
</evidence>
<dbReference type="InterPro" id="IPR007219">
    <property type="entry name" value="XnlR_reg_dom"/>
</dbReference>
<dbReference type="InterPro" id="IPR036864">
    <property type="entry name" value="Zn2-C6_fun-type_DNA-bd_sf"/>
</dbReference>
<gene>
    <name evidence="7" type="ORF">BS50DRAFT_505911</name>
</gene>